<evidence type="ECO:0000313" key="2">
    <source>
        <dbReference type="EMBL" id="RDB24791.1"/>
    </source>
</evidence>
<proteinExistence type="predicted"/>
<gene>
    <name evidence="2" type="ORF">Hypma_007956</name>
</gene>
<keyword evidence="1" id="KW-0472">Membrane</keyword>
<comment type="caution">
    <text evidence="2">The sequence shown here is derived from an EMBL/GenBank/DDBJ whole genome shotgun (WGS) entry which is preliminary data.</text>
</comment>
<evidence type="ECO:0000313" key="3">
    <source>
        <dbReference type="Proteomes" id="UP000076154"/>
    </source>
</evidence>
<feature type="transmembrane region" description="Helical" evidence="1">
    <location>
        <begin position="108"/>
        <end position="135"/>
    </location>
</feature>
<sequence>MTFRFRTFRRILLGFIIAVSTVSIALSIQLLPHFYHRKIFWMIVFVQSACILRCLWSILRKPLLKQVQSVATEMIGLFLLLPFGLVLALIAVSVPFEREHISKVTPIVLQIFILANTVINLSYTACLLLVAIITAPAYDSDIWTRDIDSSPSPFPIPILFAFVFPCLARPSQATSSEQSHEVHEARPVCLSGCNCPTKSQSLVIPLGSPVSTQAASSEPAPTITPRASLISNRPVSLSRSLVRIPDAAERRASIAIAFEV</sequence>
<protein>
    <submittedName>
        <fullName evidence="2">Uncharacterized protein</fullName>
    </submittedName>
</protein>
<feature type="transmembrane region" description="Helical" evidence="1">
    <location>
        <begin position="12"/>
        <end position="32"/>
    </location>
</feature>
<dbReference type="InParanoid" id="A0A369JR97"/>
<feature type="transmembrane region" description="Helical" evidence="1">
    <location>
        <begin position="38"/>
        <end position="56"/>
    </location>
</feature>
<keyword evidence="1" id="KW-0812">Transmembrane</keyword>
<accession>A0A369JR97</accession>
<reference evidence="2" key="1">
    <citation type="submission" date="2018-04" db="EMBL/GenBank/DDBJ databases">
        <title>Whole genome sequencing of Hypsizygus marmoreus.</title>
        <authorList>
            <person name="Choi I.-G."/>
            <person name="Min B."/>
            <person name="Kim J.-G."/>
            <person name="Kim S."/>
            <person name="Oh Y.-L."/>
            <person name="Kong W.-S."/>
            <person name="Park H."/>
            <person name="Jeong J."/>
            <person name="Song E.-S."/>
        </authorList>
    </citation>
    <scope>NUCLEOTIDE SEQUENCE [LARGE SCALE GENOMIC DNA]</scope>
    <source>
        <strain evidence="2">51987-8</strain>
    </source>
</reference>
<dbReference type="Proteomes" id="UP000076154">
    <property type="component" value="Unassembled WGS sequence"/>
</dbReference>
<dbReference type="EMBL" id="LUEZ02000041">
    <property type="protein sequence ID" value="RDB24791.1"/>
    <property type="molecule type" value="Genomic_DNA"/>
</dbReference>
<evidence type="ECO:0000256" key="1">
    <source>
        <dbReference type="SAM" id="Phobius"/>
    </source>
</evidence>
<keyword evidence="3" id="KW-1185">Reference proteome</keyword>
<dbReference type="AlphaFoldDB" id="A0A369JR97"/>
<dbReference type="OrthoDB" id="2998233at2759"/>
<organism evidence="2 3">
    <name type="scientific">Hypsizygus marmoreus</name>
    <name type="common">White beech mushroom</name>
    <name type="synonym">Agaricus marmoreus</name>
    <dbReference type="NCBI Taxonomy" id="39966"/>
    <lineage>
        <taxon>Eukaryota</taxon>
        <taxon>Fungi</taxon>
        <taxon>Dikarya</taxon>
        <taxon>Basidiomycota</taxon>
        <taxon>Agaricomycotina</taxon>
        <taxon>Agaricomycetes</taxon>
        <taxon>Agaricomycetidae</taxon>
        <taxon>Agaricales</taxon>
        <taxon>Tricholomatineae</taxon>
        <taxon>Lyophyllaceae</taxon>
        <taxon>Hypsizygus</taxon>
    </lineage>
</organism>
<keyword evidence="1" id="KW-1133">Transmembrane helix</keyword>
<name>A0A369JR97_HYPMA</name>
<feature type="transmembrane region" description="Helical" evidence="1">
    <location>
        <begin position="77"/>
        <end position="96"/>
    </location>
</feature>